<keyword evidence="2" id="KW-0349">Heme</keyword>
<dbReference type="PhylomeDB" id="A0A0G4GXR0"/>
<dbReference type="AlphaFoldDB" id="A0A0G4GXR0"/>
<keyword evidence="10" id="KW-1185">Reference proteome</keyword>
<keyword evidence="3" id="KW-0479">Metal-binding</keyword>
<evidence type="ECO:0000256" key="7">
    <source>
        <dbReference type="SAM" id="MobiDB-lite"/>
    </source>
</evidence>
<keyword evidence="4" id="KW-0560">Oxidoreductase</keyword>
<proteinExistence type="inferred from homology"/>
<evidence type="ECO:0000313" key="10">
    <source>
        <dbReference type="Proteomes" id="UP000041254"/>
    </source>
</evidence>
<dbReference type="PROSITE" id="PS50873">
    <property type="entry name" value="PEROXIDASE_4"/>
    <property type="match status" value="1"/>
</dbReference>
<organism evidence="9 10">
    <name type="scientific">Vitrella brassicaformis (strain CCMP3155)</name>
    <dbReference type="NCBI Taxonomy" id="1169540"/>
    <lineage>
        <taxon>Eukaryota</taxon>
        <taxon>Sar</taxon>
        <taxon>Alveolata</taxon>
        <taxon>Colpodellida</taxon>
        <taxon>Vitrellaceae</taxon>
        <taxon>Vitrella</taxon>
    </lineage>
</organism>
<name>A0A0G4GXR0_VITBC</name>
<evidence type="ECO:0000313" key="9">
    <source>
        <dbReference type="EMBL" id="CEM35639.1"/>
    </source>
</evidence>
<feature type="region of interest" description="Disordered" evidence="7">
    <location>
        <begin position="185"/>
        <end position="209"/>
    </location>
</feature>
<dbReference type="GO" id="GO:0000302">
    <property type="term" value="P:response to reactive oxygen species"/>
    <property type="evidence" value="ECO:0007669"/>
    <property type="project" value="TreeGrafter"/>
</dbReference>
<evidence type="ECO:0000256" key="6">
    <source>
        <dbReference type="RuleBase" id="RU004241"/>
    </source>
</evidence>
<dbReference type="Proteomes" id="UP000041254">
    <property type="component" value="Unassembled WGS sequence"/>
</dbReference>
<feature type="domain" description="Plant heme peroxidase family profile" evidence="8">
    <location>
        <begin position="65"/>
        <end position="296"/>
    </location>
</feature>
<evidence type="ECO:0000256" key="5">
    <source>
        <dbReference type="ARBA" id="ARBA00023004"/>
    </source>
</evidence>
<dbReference type="PANTHER" id="PTHR31356">
    <property type="entry name" value="THYLAKOID LUMENAL 29 KDA PROTEIN, CHLOROPLASTIC-RELATED"/>
    <property type="match status" value="1"/>
</dbReference>
<evidence type="ECO:0000259" key="8">
    <source>
        <dbReference type="PROSITE" id="PS50873"/>
    </source>
</evidence>
<dbReference type="InterPro" id="IPR002016">
    <property type="entry name" value="Haem_peroxidase"/>
</dbReference>
<dbReference type="PRINTS" id="PR00458">
    <property type="entry name" value="PEROXIDASE"/>
</dbReference>
<dbReference type="GO" id="GO:0046872">
    <property type="term" value="F:metal ion binding"/>
    <property type="evidence" value="ECO:0007669"/>
    <property type="project" value="UniProtKB-KW"/>
</dbReference>
<accession>A0A0G4GXR0</accession>
<sequence length="296" mass="32413">MAAQAVVQFDRGRYGDKELKIATVNKLKQTVGLAITEKPHLAGQLVRLAISNALSYVAATGEGGLDGSIREEVDQPENADVREAVELLERIRKDIKRTNEVTFADLLSYAGAEAIELVGGPRFSPQLGRGQTMGPSKTSAHFDWGKIDAAEAVRAFERSGMSPKEAAVMISTVAWVDRITAKEEAQRAERKSDNDDDDDDDIFQSEIPDTRVGMQKYGETLGGKSTKLTAQYLKNLLRGGNTTEQASRLELVLLQSPLRDYVEAYAKDNKSFTKDIAEVYQKLSLAGASYSSTLFT</sequence>
<dbReference type="VEuPathDB" id="CryptoDB:Vbra_885"/>
<gene>
    <name evidence="9" type="ORF">Vbra_885</name>
</gene>
<evidence type="ECO:0000256" key="2">
    <source>
        <dbReference type="ARBA" id="ARBA00022617"/>
    </source>
</evidence>
<dbReference type="GO" id="GO:0034599">
    <property type="term" value="P:cellular response to oxidative stress"/>
    <property type="evidence" value="ECO:0007669"/>
    <property type="project" value="InterPro"/>
</dbReference>
<evidence type="ECO:0000256" key="1">
    <source>
        <dbReference type="ARBA" id="ARBA00022559"/>
    </source>
</evidence>
<dbReference type="EMBL" id="CDMY01000859">
    <property type="protein sequence ID" value="CEM35639.1"/>
    <property type="molecule type" value="Genomic_DNA"/>
</dbReference>
<dbReference type="GO" id="GO:0042744">
    <property type="term" value="P:hydrogen peroxide catabolic process"/>
    <property type="evidence" value="ECO:0007669"/>
    <property type="project" value="TreeGrafter"/>
</dbReference>
<evidence type="ECO:0000256" key="3">
    <source>
        <dbReference type="ARBA" id="ARBA00022723"/>
    </source>
</evidence>
<dbReference type="GO" id="GO:0020037">
    <property type="term" value="F:heme binding"/>
    <property type="evidence" value="ECO:0007669"/>
    <property type="project" value="InterPro"/>
</dbReference>
<keyword evidence="1" id="KW-0575">Peroxidase</keyword>
<comment type="similarity">
    <text evidence="6">Belongs to the peroxidase family.</text>
</comment>
<dbReference type="Gene3D" id="1.10.420.10">
    <property type="entry name" value="Peroxidase, domain 2"/>
    <property type="match status" value="1"/>
</dbReference>
<dbReference type="InParanoid" id="A0A0G4GXR0"/>
<dbReference type="SUPFAM" id="SSF48113">
    <property type="entry name" value="Heme-dependent peroxidases"/>
    <property type="match status" value="1"/>
</dbReference>
<dbReference type="PANTHER" id="PTHR31356:SF36">
    <property type="entry name" value="L-ASCORBATE PEROXIDASE 3"/>
    <property type="match status" value="1"/>
</dbReference>
<feature type="compositionally biased region" description="Acidic residues" evidence="7">
    <location>
        <begin position="194"/>
        <end position="203"/>
    </location>
</feature>
<dbReference type="Pfam" id="PF00141">
    <property type="entry name" value="peroxidase"/>
    <property type="match status" value="1"/>
</dbReference>
<reference evidence="9 10" key="1">
    <citation type="submission" date="2014-11" db="EMBL/GenBank/DDBJ databases">
        <authorList>
            <person name="Zhu J."/>
            <person name="Qi W."/>
            <person name="Song R."/>
        </authorList>
    </citation>
    <scope>NUCLEOTIDE SEQUENCE [LARGE SCALE GENOMIC DNA]</scope>
</reference>
<dbReference type="GO" id="GO:0004601">
    <property type="term" value="F:peroxidase activity"/>
    <property type="evidence" value="ECO:0007669"/>
    <property type="project" value="UniProtKB-KW"/>
</dbReference>
<keyword evidence="5" id="KW-0408">Iron</keyword>
<dbReference type="InterPro" id="IPR044831">
    <property type="entry name" value="Ccp1-like"/>
</dbReference>
<dbReference type="InterPro" id="IPR010255">
    <property type="entry name" value="Haem_peroxidase_sf"/>
</dbReference>
<evidence type="ECO:0000256" key="4">
    <source>
        <dbReference type="ARBA" id="ARBA00023002"/>
    </source>
</evidence>
<dbReference type="OMA" id="FRRIWMN"/>
<dbReference type="Gene3D" id="1.10.520.10">
    <property type="match status" value="1"/>
</dbReference>
<protein>
    <recommendedName>
        <fullName evidence="8">Plant heme peroxidase family profile domain-containing protein</fullName>
    </recommendedName>
</protein>
<dbReference type="OrthoDB" id="2859658at2759"/>